<dbReference type="CDD" id="cd04186">
    <property type="entry name" value="GT_2_like_c"/>
    <property type="match status" value="1"/>
</dbReference>
<comment type="caution">
    <text evidence="3">The sequence shown here is derived from an EMBL/GenBank/DDBJ whole genome shotgun (WGS) entry which is preliminary data.</text>
</comment>
<evidence type="ECO:0000313" key="4">
    <source>
        <dbReference type="Proteomes" id="UP001521209"/>
    </source>
</evidence>
<dbReference type="PANTHER" id="PTHR43179:SF7">
    <property type="entry name" value="RHAMNOSYLTRANSFERASE WBBL"/>
    <property type="match status" value="1"/>
</dbReference>
<feature type="region of interest" description="Disordered" evidence="1">
    <location>
        <begin position="1"/>
        <end position="20"/>
    </location>
</feature>
<evidence type="ECO:0000256" key="1">
    <source>
        <dbReference type="SAM" id="MobiDB-lite"/>
    </source>
</evidence>
<feature type="compositionally biased region" description="Polar residues" evidence="1">
    <location>
        <begin position="1"/>
        <end position="11"/>
    </location>
</feature>
<dbReference type="EMBL" id="JAKGBZ010000007">
    <property type="protein sequence ID" value="MCF3946144.1"/>
    <property type="molecule type" value="Genomic_DNA"/>
</dbReference>
<dbReference type="SUPFAM" id="SSF53448">
    <property type="entry name" value="Nucleotide-diphospho-sugar transferases"/>
    <property type="match status" value="2"/>
</dbReference>
<accession>A0ABS9DTT8</accession>
<dbReference type="RefSeq" id="WP_235703376.1">
    <property type="nucleotide sequence ID" value="NZ_JAKGBZ010000007.1"/>
</dbReference>
<name>A0ABS9DTT8_9PROT</name>
<sequence>MAKRAFSQQSDRVAKAPSGPVRPGRMILGFLDRIEDATLAGWALDPTRPDRPLAMRVIIDGQIVEVLTCDVNRPDVATLNLPSTRVGFEYMIPLRFQDGLRHVLSFATLDGDPIHLPGRGGIVLPELHFCLTSRMHIDGVLDGLVDGMIQGWVLRIDERSRTKTGGVRVLISTKGQPIAELTADEFRADVAEALGADPACGFSYAVPPELRHGKSVVLDFHAMPERQKLRGSPLEIAIPTDAERTRIANLIDRADELFRYAYHLRRELKAALPAERLSLGDYPAWARQNAPLVLPRAEARYGAIEGEPLVSVLCPVYRPDHGEFLAAIDSVRAQTWQNWELILVDDASRDDALTETLEKLAALDPRIRVFAQAKNGGIAEATNRALAEACGGFVVFFDHDDMLEPFALEVMLRAQSATGTRLLYSDEDKIDRNGHVSEPNFKPDFNYRFLLDLNYICHLVLAETALVRAAGGLDPRFDGAQDHDLLLRLSERLLPHEIHHVPEILYHWRITPKSTAGSGASAKPRAALAGEVAVAEHLRRRNLPAKVERRGALTCYRTSFRLNDDPGVSILIPFRNHIDLTRQCVEAIRKHSGGMKIEIILLDNWSQGADAEAFCAEQGNLPGTKVIRIAEPFNYSMINNRGVAAVKHPFLLFMNNDVIVSDPNWLRTMLNEALADPRIGAVGAKLLYPNGTVQHAGVVLGVGGVADHAFRGLPGTAPGYIAHAIAAREVAAVTAACMLVRRAAFDAAGGFDAAELGIAFNDVDLCVKIREAGYRIVFTPDVVCEHRESMSRGDDLDEDKLSRFMRENEAMRDRWDHVLPHDPFYNRHFAREGGLYRDLRRLDPQDEMRLARPTPTPYPIAPVRPGAAAKPSPKDRAARKANGKKPVGMSKKIAASKLPPMREKARPRRMTIQD</sequence>
<feature type="domain" description="Glycosyltransferase 2-like" evidence="2">
    <location>
        <begin position="314"/>
        <end position="424"/>
    </location>
</feature>
<gene>
    <name evidence="3" type="ORF">L2A60_05540</name>
</gene>
<dbReference type="Pfam" id="PF13641">
    <property type="entry name" value="Glyco_tranf_2_3"/>
    <property type="match status" value="1"/>
</dbReference>
<feature type="region of interest" description="Disordered" evidence="1">
    <location>
        <begin position="850"/>
        <end position="914"/>
    </location>
</feature>
<evidence type="ECO:0000313" key="3">
    <source>
        <dbReference type="EMBL" id="MCF3946144.1"/>
    </source>
</evidence>
<reference evidence="3 4" key="1">
    <citation type="submission" date="2022-01" db="EMBL/GenBank/DDBJ databases">
        <authorList>
            <person name="Won M."/>
            <person name="Kim S.-J."/>
            <person name="Kwon S.-W."/>
        </authorList>
    </citation>
    <scope>NUCLEOTIDE SEQUENCE [LARGE SCALE GENOMIC DNA]</scope>
    <source>
        <strain evidence="3 4">KCTC 23505</strain>
    </source>
</reference>
<dbReference type="PANTHER" id="PTHR43179">
    <property type="entry name" value="RHAMNOSYLTRANSFERASE WBBL"/>
    <property type="match status" value="1"/>
</dbReference>
<evidence type="ECO:0000259" key="2">
    <source>
        <dbReference type="Pfam" id="PF00535"/>
    </source>
</evidence>
<dbReference type="InterPro" id="IPR029044">
    <property type="entry name" value="Nucleotide-diphossugar_trans"/>
</dbReference>
<proteinExistence type="predicted"/>
<feature type="compositionally biased region" description="Basic residues" evidence="1">
    <location>
        <begin position="905"/>
        <end position="914"/>
    </location>
</feature>
<dbReference type="InterPro" id="IPR001173">
    <property type="entry name" value="Glyco_trans_2-like"/>
</dbReference>
<organism evidence="3 4">
    <name type="scientific">Acidiphilium iwatense</name>
    <dbReference type="NCBI Taxonomy" id="768198"/>
    <lineage>
        <taxon>Bacteria</taxon>
        <taxon>Pseudomonadati</taxon>
        <taxon>Pseudomonadota</taxon>
        <taxon>Alphaproteobacteria</taxon>
        <taxon>Acetobacterales</taxon>
        <taxon>Acidocellaceae</taxon>
        <taxon>Acidiphilium</taxon>
    </lineage>
</organism>
<dbReference type="Proteomes" id="UP001521209">
    <property type="component" value="Unassembled WGS sequence"/>
</dbReference>
<dbReference type="Gene3D" id="3.90.550.10">
    <property type="entry name" value="Spore Coat Polysaccharide Biosynthesis Protein SpsA, Chain A"/>
    <property type="match status" value="2"/>
</dbReference>
<keyword evidence="4" id="KW-1185">Reference proteome</keyword>
<protein>
    <submittedName>
        <fullName evidence="3">Glycosyltransferase family 2 protein</fullName>
    </submittedName>
</protein>
<dbReference type="Pfam" id="PF00535">
    <property type="entry name" value="Glycos_transf_2"/>
    <property type="match status" value="1"/>
</dbReference>